<keyword evidence="4" id="KW-1185">Reference proteome</keyword>
<evidence type="ECO:0000313" key="4">
    <source>
        <dbReference type="Proteomes" id="UP000607559"/>
    </source>
</evidence>
<dbReference type="Pfam" id="PF17957">
    <property type="entry name" value="Big_7"/>
    <property type="match status" value="1"/>
</dbReference>
<keyword evidence="1" id="KW-0175">Coiled coil</keyword>
<dbReference type="AlphaFoldDB" id="A0A8J2UBD1"/>
<dbReference type="InterPro" id="IPR013783">
    <property type="entry name" value="Ig-like_fold"/>
</dbReference>
<evidence type="ECO:0008006" key="5">
    <source>
        <dbReference type="Google" id="ProtNLM"/>
    </source>
</evidence>
<reference evidence="3" key="2">
    <citation type="submission" date="2020-09" db="EMBL/GenBank/DDBJ databases">
        <authorList>
            <person name="Sun Q."/>
            <person name="Zhou Y."/>
        </authorList>
    </citation>
    <scope>NUCLEOTIDE SEQUENCE</scope>
    <source>
        <strain evidence="3">CGMCC 1.15448</strain>
    </source>
</reference>
<dbReference type="EMBL" id="BMJC01000001">
    <property type="protein sequence ID" value="GGA92029.1"/>
    <property type="molecule type" value="Genomic_DNA"/>
</dbReference>
<evidence type="ECO:0000313" key="3">
    <source>
        <dbReference type="EMBL" id="GGA92029.1"/>
    </source>
</evidence>
<reference evidence="3" key="1">
    <citation type="journal article" date="2014" name="Int. J. Syst. Evol. Microbiol.">
        <title>Complete genome sequence of Corynebacterium casei LMG S-19264T (=DSM 44701T), isolated from a smear-ripened cheese.</title>
        <authorList>
            <consortium name="US DOE Joint Genome Institute (JGI-PGF)"/>
            <person name="Walter F."/>
            <person name="Albersmeier A."/>
            <person name="Kalinowski J."/>
            <person name="Ruckert C."/>
        </authorList>
    </citation>
    <scope>NUCLEOTIDE SEQUENCE</scope>
    <source>
        <strain evidence="3">CGMCC 1.15448</strain>
    </source>
</reference>
<dbReference type="Proteomes" id="UP000607559">
    <property type="component" value="Unassembled WGS sequence"/>
</dbReference>
<dbReference type="RefSeq" id="WP_188929957.1">
    <property type="nucleotide sequence ID" value="NZ_BMJC01000001.1"/>
</dbReference>
<feature type="signal peptide" evidence="2">
    <location>
        <begin position="1"/>
        <end position="21"/>
    </location>
</feature>
<protein>
    <recommendedName>
        <fullName evidence="5">Peptidase S74 domain-containing protein</fullName>
    </recommendedName>
</protein>
<gene>
    <name evidence="3" type="ORF">GCM10011511_14270</name>
</gene>
<keyword evidence="2" id="KW-0732">Signal</keyword>
<evidence type="ECO:0000256" key="1">
    <source>
        <dbReference type="SAM" id="Coils"/>
    </source>
</evidence>
<proteinExistence type="predicted"/>
<name>A0A8J2UBD1_9BACT</name>
<accession>A0A8J2UBD1</accession>
<feature type="chain" id="PRO_5035170832" description="Peptidase S74 domain-containing protein" evidence="2">
    <location>
        <begin position="22"/>
        <end position="556"/>
    </location>
</feature>
<evidence type="ECO:0000256" key="2">
    <source>
        <dbReference type="SAM" id="SignalP"/>
    </source>
</evidence>
<organism evidence="3 4">
    <name type="scientific">Puia dinghuensis</name>
    <dbReference type="NCBI Taxonomy" id="1792502"/>
    <lineage>
        <taxon>Bacteria</taxon>
        <taxon>Pseudomonadati</taxon>
        <taxon>Bacteroidota</taxon>
        <taxon>Chitinophagia</taxon>
        <taxon>Chitinophagales</taxon>
        <taxon>Chitinophagaceae</taxon>
        <taxon>Puia</taxon>
    </lineage>
</organism>
<dbReference type="CDD" id="cd00146">
    <property type="entry name" value="PKD"/>
    <property type="match status" value="1"/>
</dbReference>
<comment type="caution">
    <text evidence="3">The sequence shown here is derived from an EMBL/GenBank/DDBJ whole genome shotgun (WGS) entry which is preliminary data.</text>
</comment>
<sequence length="556" mass="59263">MKKGFWILLLLLLAGAGRLSAQTVVSFRFSLNPPSSSALVAGWISANGDPSDSIISATDPVTGVSISSVSTANWIQNGHACAADGIGYGGASYFPSPVMSNAWINNGNMPQSEFNAAVPQLVISGLKPDSVYYVKMSSSFAYGTTGNPTQYTVAGLNMQNSQFLNIYDNQTMGITFQKVAPDASGKIRVYVNTTATTDIAMISGLQIISGSAQITMPNVQITSPSNGDILAEESNIVFNATATETGGTITKVEFYAGTAKIGEADAAPYTMTWTNPNEGHYMITAKATDGAGTTNTSTINISVESLTSFWSMTGNIGMNADSNFVGNVDSVRLAFRTRNIERMSIAPLGNVGIGTINPTAQLHTTGSVRLAGLKNDSTNSQPRVLVSDTSGNLFYRSASGLSRWIYSGGTLYDSVDNIAIGTSNPDNYKLAVNGTAIFTKVKVKTAGTWPDYVFEKGYALPGLPELEKYLAEHKHLPGIASQQEVQANGIDVGDHAAALLKKVEELTLYLIEQNKTLTEQNRQLAEQAKQAAEQKARLDAQQKEIDELKALIKAKH</sequence>
<dbReference type="Gene3D" id="2.60.40.10">
    <property type="entry name" value="Immunoglobulins"/>
    <property type="match status" value="1"/>
</dbReference>
<feature type="coiled-coil region" evidence="1">
    <location>
        <begin position="510"/>
        <end position="551"/>
    </location>
</feature>